<dbReference type="Gene3D" id="3.30.1480.10">
    <property type="entry name" value="NusA, N-terminal domain"/>
    <property type="match status" value="1"/>
</dbReference>
<dbReference type="FunFam" id="3.30.300.20:FF:000002">
    <property type="entry name" value="Transcription termination/antitermination protein NusA"/>
    <property type="match status" value="1"/>
</dbReference>
<dbReference type="SMART" id="SM00322">
    <property type="entry name" value="KH"/>
    <property type="match status" value="2"/>
</dbReference>
<feature type="compositionally biased region" description="Basic and acidic residues" evidence="8">
    <location>
        <begin position="400"/>
        <end position="418"/>
    </location>
</feature>
<keyword evidence="2 7" id="KW-0963">Cytoplasm</keyword>
<dbReference type="HAMAP" id="MF_00945_B">
    <property type="entry name" value="NusA_B"/>
    <property type="match status" value="1"/>
</dbReference>
<dbReference type="GO" id="GO:0005829">
    <property type="term" value="C:cytosol"/>
    <property type="evidence" value="ECO:0007669"/>
    <property type="project" value="TreeGrafter"/>
</dbReference>
<reference evidence="10 11" key="1">
    <citation type="journal article" date="2016" name="Nat. Commun.">
        <title>Thousands of microbial genomes shed light on interconnected biogeochemical processes in an aquifer system.</title>
        <authorList>
            <person name="Anantharaman K."/>
            <person name="Brown C.T."/>
            <person name="Hug L.A."/>
            <person name="Sharon I."/>
            <person name="Castelle C.J."/>
            <person name="Probst A.J."/>
            <person name="Thomas B.C."/>
            <person name="Singh A."/>
            <person name="Wilkins M.J."/>
            <person name="Karaoz U."/>
            <person name="Brodie E.L."/>
            <person name="Williams K.H."/>
            <person name="Hubbard S.S."/>
            <person name="Banfield J.F."/>
        </authorList>
    </citation>
    <scope>NUCLEOTIDE SEQUENCE [LARGE SCALE GENOMIC DNA]</scope>
</reference>
<dbReference type="GO" id="GO:0031564">
    <property type="term" value="P:transcription antitermination"/>
    <property type="evidence" value="ECO:0007669"/>
    <property type="project" value="UniProtKB-UniRule"/>
</dbReference>
<dbReference type="InterPro" id="IPR030842">
    <property type="entry name" value="TF_NusA_bacterial"/>
</dbReference>
<dbReference type="Proteomes" id="UP000178168">
    <property type="component" value="Unassembled WGS sequence"/>
</dbReference>
<dbReference type="STRING" id="1802730.A2591_01165"/>
<comment type="function">
    <text evidence="7">Participates in both transcription termination and antitermination.</text>
</comment>
<comment type="subcellular location">
    <subcellularLocation>
        <location evidence="7">Cytoplasm</location>
    </subcellularLocation>
</comment>
<dbReference type="CDD" id="cd22529">
    <property type="entry name" value="KH-II_NusA_rpt2"/>
    <property type="match status" value="1"/>
</dbReference>
<dbReference type="InterPro" id="IPR012340">
    <property type="entry name" value="NA-bd_OB-fold"/>
</dbReference>
<dbReference type="GO" id="GO:0003723">
    <property type="term" value="F:RNA binding"/>
    <property type="evidence" value="ECO:0007669"/>
    <property type="project" value="UniProtKB-UniRule"/>
</dbReference>
<evidence type="ECO:0000256" key="1">
    <source>
        <dbReference type="ARBA" id="ARBA00022472"/>
    </source>
</evidence>
<evidence type="ECO:0000256" key="3">
    <source>
        <dbReference type="ARBA" id="ARBA00022814"/>
    </source>
</evidence>
<evidence type="ECO:0000313" key="11">
    <source>
        <dbReference type="Proteomes" id="UP000178168"/>
    </source>
</evidence>
<dbReference type="InterPro" id="IPR025249">
    <property type="entry name" value="TF_NusA_KH_1st"/>
</dbReference>
<proteinExistence type="inferred from homology"/>
<evidence type="ECO:0000259" key="9">
    <source>
        <dbReference type="PROSITE" id="PS50126"/>
    </source>
</evidence>
<dbReference type="InterPro" id="IPR036555">
    <property type="entry name" value="NusA_N_sf"/>
</dbReference>
<evidence type="ECO:0000256" key="4">
    <source>
        <dbReference type="ARBA" id="ARBA00022884"/>
    </source>
</evidence>
<dbReference type="InterPro" id="IPR013735">
    <property type="entry name" value="TF_NusA_N"/>
</dbReference>
<evidence type="ECO:0000256" key="8">
    <source>
        <dbReference type="SAM" id="MobiDB-lite"/>
    </source>
</evidence>
<dbReference type="PROSITE" id="PS50126">
    <property type="entry name" value="S1"/>
    <property type="match status" value="1"/>
</dbReference>
<dbReference type="Pfam" id="PF08529">
    <property type="entry name" value="NusA_N"/>
    <property type="match status" value="1"/>
</dbReference>
<protein>
    <recommendedName>
        <fullName evidence="7">Transcription termination/antitermination protein NusA</fullName>
    </recommendedName>
</protein>
<keyword evidence="6 7" id="KW-0804">Transcription</keyword>
<comment type="similarity">
    <text evidence="7">Belongs to the NusA family.</text>
</comment>
<feature type="compositionally biased region" description="Basic and acidic residues" evidence="8">
    <location>
        <begin position="438"/>
        <end position="454"/>
    </location>
</feature>
<feature type="domain" description="S1 motif" evidence="9">
    <location>
        <begin position="166"/>
        <end position="228"/>
    </location>
</feature>
<dbReference type="SUPFAM" id="SSF50249">
    <property type="entry name" value="Nucleic acid-binding proteins"/>
    <property type="match status" value="1"/>
</dbReference>
<comment type="caution">
    <text evidence="10">The sequence shown here is derived from an EMBL/GenBank/DDBJ whole genome shotgun (WGS) entry which is preliminary data.</text>
</comment>
<dbReference type="InterPro" id="IPR003029">
    <property type="entry name" value="S1_domain"/>
</dbReference>
<dbReference type="InterPro" id="IPR009019">
    <property type="entry name" value="KH_sf_prok-type"/>
</dbReference>
<dbReference type="InterPro" id="IPR058582">
    <property type="entry name" value="KH_NusA_2nd"/>
</dbReference>
<dbReference type="FunFam" id="3.30.300.20:FF:000005">
    <property type="entry name" value="Transcription termination/antitermination protein NusA"/>
    <property type="match status" value="1"/>
</dbReference>
<dbReference type="GO" id="GO:0003700">
    <property type="term" value="F:DNA-binding transcription factor activity"/>
    <property type="evidence" value="ECO:0007669"/>
    <property type="project" value="InterPro"/>
</dbReference>
<feature type="region of interest" description="Disordered" evidence="8">
    <location>
        <begin position="398"/>
        <end position="454"/>
    </location>
</feature>
<dbReference type="AlphaFoldDB" id="A0A1G2SJX7"/>
<dbReference type="CDD" id="cd02134">
    <property type="entry name" value="KH-II_NusA_rpt1"/>
    <property type="match status" value="1"/>
</dbReference>
<evidence type="ECO:0000256" key="5">
    <source>
        <dbReference type="ARBA" id="ARBA00023015"/>
    </source>
</evidence>
<dbReference type="GO" id="GO:0006353">
    <property type="term" value="P:DNA-templated transcription termination"/>
    <property type="evidence" value="ECO:0007669"/>
    <property type="project" value="UniProtKB-UniRule"/>
</dbReference>
<comment type="subunit">
    <text evidence="7">Monomer. Binds directly to the core enzyme of the DNA-dependent RNA polymerase and to nascent RNA.</text>
</comment>
<dbReference type="PROSITE" id="PS50084">
    <property type="entry name" value="KH_TYPE_1"/>
    <property type="match status" value="1"/>
</dbReference>
<dbReference type="EMBL" id="MHUZ01000034">
    <property type="protein sequence ID" value="OHA84919.1"/>
    <property type="molecule type" value="Genomic_DNA"/>
</dbReference>
<dbReference type="InterPro" id="IPR004087">
    <property type="entry name" value="KH_dom"/>
</dbReference>
<organism evidence="10 11">
    <name type="scientific">Candidatus Yonathbacteria bacterium RIFOXYD1_FULL_52_36</name>
    <dbReference type="NCBI Taxonomy" id="1802730"/>
    <lineage>
        <taxon>Bacteria</taxon>
        <taxon>Candidatus Yonathiibacteriota</taxon>
    </lineage>
</organism>
<dbReference type="InterPro" id="IPR015946">
    <property type="entry name" value="KH_dom-like_a/b"/>
</dbReference>
<dbReference type="Pfam" id="PF00575">
    <property type="entry name" value="S1"/>
    <property type="match status" value="1"/>
</dbReference>
<keyword evidence="5 7" id="KW-0805">Transcription regulation</keyword>
<dbReference type="CDD" id="cd04455">
    <property type="entry name" value="S1_NusA"/>
    <property type="match status" value="1"/>
</dbReference>
<keyword evidence="4 7" id="KW-0694">RNA-binding</keyword>
<dbReference type="Pfam" id="PF26594">
    <property type="entry name" value="KH_NusA_2nd"/>
    <property type="match status" value="1"/>
</dbReference>
<accession>A0A1G2SJX7</accession>
<keyword evidence="1 7" id="KW-0806">Transcription termination</keyword>
<evidence type="ECO:0000313" key="10">
    <source>
        <dbReference type="EMBL" id="OHA84919.1"/>
    </source>
</evidence>
<dbReference type="Gene3D" id="2.40.50.140">
    <property type="entry name" value="Nucleic acid-binding proteins"/>
    <property type="match status" value="1"/>
</dbReference>
<gene>
    <name evidence="7" type="primary">nusA</name>
    <name evidence="10" type="ORF">A2591_01165</name>
</gene>
<evidence type="ECO:0000256" key="2">
    <source>
        <dbReference type="ARBA" id="ARBA00022490"/>
    </source>
</evidence>
<dbReference type="NCBIfam" id="TIGR01953">
    <property type="entry name" value="NusA"/>
    <property type="match status" value="1"/>
</dbReference>
<dbReference type="PANTHER" id="PTHR22648:SF0">
    <property type="entry name" value="TRANSCRIPTION TERMINATION_ANTITERMINATION PROTEIN NUSA"/>
    <property type="match status" value="1"/>
</dbReference>
<dbReference type="SUPFAM" id="SSF54814">
    <property type="entry name" value="Prokaryotic type KH domain (KH-domain type II)"/>
    <property type="match status" value="2"/>
</dbReference>
<dbReference type="SUPFAM" id="SSF69705">
    <property type="entry name" value="Transcription factor NusA, N-terminal domain"/>
    <property type="match status" value="1"/>
</dbReference>
<name>A0A1G2SJX7_9BACT</name>
<keyword evidence="3 7" id="KW-0889">Transcription antitermination</keyword>
<dbReference type="Pfam" id="PF13184">
    <property type="entry name" value="KH_NusA_1st"/>
    <property type="match status" value="1"/>
</dbReference>
<dbReference type="PANTHER" id="PTHR22648">
    <property type="entry name" value="TRANSCRIPTION TERMINATION FACTOR NUSA"/>
    <property type="match status" value="1"/>
</dbReference>
<sequence>MDLKVLNSALHQLEEERGIPKDKIVDAIEQALAAAYKKDYGKKGQIVRAHFDLSSGMTEFAQVKVAVDESMVRMEEEGEEDEVTERAEIADGEEVLPRFNPEQHILIEDARRIKKDVIPGEELVFALETKDDYGRIAAQTAKQVIIQRIREAEKVSVMEEYGKREGEIISGTVQRIERGNIFVDLGKATGILPYEEQIRNERYRQGERVRAYLFSVEETPRGINLRLSRSHPIFLRKLFEIEAPEIASGVVEIKAIAREAGSRSKIAVFSNDSHVDPVGSCVGQRGVRVSTVMSELGGEKIDIIEWSADPVQFIEDALSPARAQSVEIFEAEKRATVKVSGDELSLAIGKGGQNVRLAAKLTGWRIDIQGDAPTTVPVDETLAQEVAVMNGAKEIEEVEESAHEDELIAEEIQERNNSTDEDADASSKTPEEVEGSIDDLKAESEEARDEEEKA</sequence>
<dbReference type="SMART" id="SM00316">
    <property type="entry name" value="S1"/>
    <property type="match status" value="1"/>
</dbReference>
<dbReference type="Gene3D" id="3.30.300.20">
    <property type="match status" value="2"/>
</dbReference>
<evidence type="ECO:0000256" key="7">
    <source>
        <dbReference type="HAMAP-Rule" id="MF_00945"/>
    </source>
</evidence>
<dbReference type="InterPro" id="IPR010213">
    <property type="entry name" value="TF_NusA"/>
</dbReference>
<evidence type="ECO:0000256" key="6">
    <source>
        <dbReference type="ARBA" id="ARBA00023163"/>
    </source>
</evidence>